<organism evidence="2 3">
    <name type="scientific">Paenibacillus uliginis N3/975</name>
    <dbReference type="NCBI Taxonomy" id="1313296"/>
    <lineage>
        <taxon>Bacteria</taxon>
        <taxon>Bacillati</taxon>
        <taxon>Bacillota</taxon>
        <taxon>Bacilli</taxon>
        <taxon>Bacillales</taxon>
        <taxon>Paenibacillaceae</taxon>
        <taxon>Paenibacillus</taxon>
    </lineage>
</organism>
<accession>A0A1X7HAK0</accession>
<reference evidence="2 3" key="1">
    <citation type="submission" date="2017-04" db="EMBL/GenBank/DDBJ databases">
        <authorList>
            <person name="Afonso C.L."/>
            <person name="Miller P.J."/>
            <person name="Scott M.A."/>
            <person name="Spackman E."/>
            <person name="Goraichik I."/>
            <person name="Dimitrov K.M."/>
            <person name="Suarez D.L."/>
            <person name="Swayne D.E."/>
        </authorList>
    </citation>
    <scope>NUCLEOTIDE SEQUENCE [LARGE SCALE GENOMIC DNA]</scope>
    <source>
        <strain evidence="2 3">N3/975</strain>
    </source>
</reference>
<keyword evidence="1" id="KW-0812">Transmembrane</keyword>
<keyword evidence="1" id="KW-1133">Transmembrane helix</keyword>
<feature type="transmembrane region" description="Helical" evidence="1">
    <location>
        <begin position="91"/>
        <end position="114"/>
    </location>
</feature>
<dbReference type="Proteomes" id="UP000192940">
    <property type="component" value="Chromosome I"/>
</dbReference>
<dbReference type="AlphaFoldDB" id="A0A1X7HAK0"/>
<dbReference type="EMBL" id="LT840184">
    <property type="protein sequence ID" value="SMF82703.1"/>
    <property type="molecule type" value="Genomic_DNA"/>
</dbReference>
<evidence type="ECO:0000313" key="3">
    <source>
        <dbReference type="Proteomes" id="UP000192940"/>
    </source>
</evidence>
<protein>
    <submittedName>
        <fullName evidence="2">Uncharacterized protein</fullName>
    </submittedName>
</protein>
<dbReference type="STRING" id="1313296.SAMN05661091_2225"/>
<evidence type="ECO:0000313" key="2">
    <source>
        <dbReference type="EMBL" id="SMF82703.1"/>
    </source>
</evidence>
<evidence type="ECO:0000256" key="1">
    <source>
        <dbReference type="SAM" id="Phobius"/>
    </source>
</evidence>
<sequence length="115" mass="12326">MHIISPLSEDSCRPYIGRQVCAVLHDGRHVTGTLRGVSERGLLFEEAYPNANILSTKSGKTKKQLNSKNKKAETSAFGPGFGYGGFGYGGFGAPFAGALAWSSIALLFLIPFLFI</sequence>
<proteinExistence type="predicted"/>
<name>A0A1X7HAK0_9BACL</name>
<keyword evidence="1" id="KW-0472">Membrane</keyword>
<dbReference type="RefSeq" id="WP_208919236.1">
    <property type="nucleotide sequence ID" value="NZ_LT840184.1"/>
</dbReference>
<keyword evidence="3" id="KW-1185">Reference proteome</keyword>
<gene>
    <name evidence="2" type="ORF">SAMN05661091_2225</name>
</gene>